<organism evidence="1 2">
    <name type="scientific">Salmonella enterica subsp. enterica serovar Cubana str. 76814</name>
    <dbReference type="NCBI Taxonomy" id="1192560"/>
    <lineage>
        <taxon>Bacteria</taxon>
        <taxon>Pseudomonadati</taxon>
        <taxon>Pseudomonadota</taxon>
        <taxon>Gammaproteobacteria</taxon>
        <taxon>Enterobacterales</taxon>
        <taxon>Enterobacteriaceae</taxon>
        <taxon>Salmonella</taxon>
    </lineage>
</organism>
<name>V7IK48_SALET</name>
<dbReference type="HOGENOM" id="CLU_2939123_0_0_6"/>
<gene>
    <name evidence="1" type="ORF">A628_04416</name>
</gene>
<comment type="caution">
    <text evidence="1">The sequence shown here is derived from an EMBL/GenBank/DDBJ whole genome shotgun (WGS) entry which is preliminary data.</text>
</comment>
<dbReference type="AlphaFoldDB" id="V7IK48"/>
<proteinExistence type="predicted"/>
<accession>V7IK48</accession>
<dbReference type="EMBL" id="AZGR01000142">
    <property type="protein sequence ID" value="ETA85631.1"/>
    <property type="molecule type" value="Genomic_DNA"/>
</dbReference>
<reference evidence="1 2" key="1">
    <citation type="journal article" date="2014" name="Genome Announc.">
        <title>Whole-Genome Sequencing of Salmonella enterica subsp. enterica Serovar Cubana Strains Isolated from Agricultural Sources.</title>
        <authorList>
            <person name="Benahmed F.H."/>
            <person name="Gopinath G.R."/>
            <person name="Wang H."/>
            <person name="Jean-Gilles Beaubrun J."/>
            <person name="Grim C."/>
            <person name="Cheng C.M."/>
            <person name="McClelland M."/>
            <person name="Ayers S."/>
            <person name="Abbott J."/>
            <person name="Desai P."/>
            <person name="Frye J.G."/>
            <person name="Weinstock G."/>
            <person name="Hammack T.S."/>
            <person name="Hanes D.E."/>
            <person name="Rasmussen M.A."/>
            <person name="Davidson M.K."/>
        </authorList>
    </citation>
    <scope>NUCLEOTIDE SEQUENCE [LARGE SCALE GENOMIC DNA]</scope>
    <source>
        <strain evidence="1">76814</strain>
    </source>
</reference>
<evidence type="ECO:0000313" key="2">
    <source>
        <dbReference type="Proteomes" id="UP000018534"/>
    </source>
</evidence>
<protein>
    <submittedName>
        <fullName evidence="1">Uncharacterized protein</fullName>
    </submittedName>
</protein>
<evidence type="ECO:0000313" key="1">
    <source>
        <dbReference type="EMBL" id="ETA85631.1"/>
    </source>
</evidence>
<sequence length="72" mass="8260">MQYRMHGRIVGIMPKKARELSALAVSRLKAEGRYAVSGVDGLYLRIARRSRAWGLIYMLIDYIKFCKGGFCF</sequence>
<dbReference type="Proteomes" id="UP000018534">
    <property type="component" value="Unassembled WGS sequence"/>
</dbReference>